<keyword evidence="1 4" id="KW-0378">Hydrolase</keyword>
<dbReference type="RefSeq" id="WP_153662501.1">
    <property type="nucleotide sequence ID" value="NZ_JAAIKR010000003.1"/>
</dbReference>
<organism evidence="6 7">
    <name type="scientific">Shewanella intestini</name>
    <dbReference type="NCBI Taxonomy" id="2017544"/>
    <lineage>
        <taxon>Bacteria</taxon>
        <taxon>Pseudomonadati</taxon>
        <taxon>Pseudomonadota</taxon>
        <taxon>Gammaproteobacteria</taxon>
        <taxon>Alteromonadales</taxon>
        <taxon>Shewanellaceae</taxon>
        <taxon>Shewanella</taxon>
    </lineage>
</organism>
<reference evidence="6 7" key="1">
    <citation type="submission" date="2020-02" db="EMBL/GenBank/DDBJ databases">
        <title>Shewanella WXL01 sp. nov., a marine bacterium isolated from green algae in Luhuitou Fringing Reef (Northern South China Sea).</title>
        <authorList>
            <person name="Wang X."/>
        </authorList>
    </citation>
    <scope>NUCLEOTIDE SEQUENCE [LARGE SCALE GENOMIC DNA]</scope>
    <source>
        <strain evidence="6 7">MCCC 1A01895</strain>
    </source>
</reference>
<dbReference type="CDD" id="cd07209">
    <property type="entry name" value="Pat_hypo_Ecoli_Z1214_like"/>
    <property type="match status" value="1"/>
</dbReference>
<feature type="active site" description="Nucleophile" evidence="4">
    <location>
        <position position="45"/>
    </location>
</feature>
<dbReference type="InterPro" id="IPR016035">
    <property type="entry name" value="Acyl_Trfase/lysoPLipase"/>
</dbReference>
<protein>
    <submittedName>
        <fullName evidence="6">Patatin-like phospholipase family protein</fullName>
    </submittedName>
</protein>
<dbReference type="PANTHER" id="PTHR14226:SF57">
    <property type="entry name" value="BLR7027 PROTEIN"/>
    <property type="match status" value="1"/>
</dbReference>
<feature type="short sequence motif" description="GXSXG" evidence="4">
    <location>
        <begin position="43"/>
        <end position="47"/>
    </location>
</feature>
<evidence type="ECO:0000256" key="2">
    <source>
        <dbReference type="ARBA" id="ARBA00022963"/>
    </source>
</evidence>
<accession>A0ABS5I039</accession>
<dbReference type="Pfam" id="PF01734">
    <property type="entry name" value="Patatin"/>
    <property type="match status" value="1"/>
</dbReference>
<evidence type="ECO:0000256" key="1">
    <source>
        <dbReference type="ARBA" id="ARBA00022801"/>
    </source>
</evidence>
<dbReference type="Proteomes" id="UP000811844">
    <property type="component" value="Unassembled WGS sequence"/>
</dbReference>
<feature type="active site" description="Proton acceptor" evidence="4">
    <location>
        <position position="207"/>
    </location>
</feature>
<comment type="caution">
    <text evidence="6">The sequence shown here is derived from an EMBL/GenBank/DDBJ whole genome shotgun (WGS) entry which is preliminary data.</text>
</comment>
<proteinExistence type="predicted"/>
<dbReference type="InterPro" id="IPR050301">
    <property type="entry name" value="NTE"/>
</dbReference>
<keyword evidence="2 4" id="KW-0442">Lipid degradation</keyword>
<comment type="caution">
    <text evidence="4">Lacks conserved residue(s) required for the propagation of feature annotation.</text>
</comment>
<dbReference type="SUPFAM" id="SSF52151">
    <property type="entry name" value="FabD/lysophospholipase-like"/>
    <property type="match status" value="1"/>
</dbReference>
<keyword evidence="3 4" id="KW-0443">Lipid metabolism</keyword>
<evidence type="ECO:0000256" key="4">
    <source>
        <dbReference type="PROSITE-ProRule" id="PRU01161"/>
    </source>
</evidence>
<dbReference type="PROSITE" id="PS51635">
    <property type="entry name" value="PNPLA"/>
    <property type="match status" value="1"/>
</dbReference>
<sequence>MSDKIALVLGGGGARAAYQIGVLKALVQFYPRNHHIPFNILCGTSAGAINATSLATHASCFHLGVKKLDWVWRHFHTNKVYRASISGVLSHLSSMAIKGLQLDRVNTDAGSLFDNQPLRELLNELIDFARIDRNIATGALNAVSVDASCYNNSHSYSFFQGQPTIDDWQRARRCGKQTQLHTEHLLASSAIPLVFPSVHLNRAYFGDGSVHQIAPLSSPIHLGANKIFVINLDSPHTAAAQSASHHPKAATIAGHLLDTIFSDTLNSDLERLERINNTLDLIPPAKQQQINLRKIETLVFKPSEDLSAIASRYYEEMPFAIRSLLKIIGINKQADSSIVSYLLFESAYTNALIDLGYQDAMSRIDEISAFFGVEISTKTPPIR</sequence>
<dbReference type="Gene3D" id="3.40.1090.10">
    <property type="entry name" value="Cytosolic phospholipase A2 catalytic domain"/>
    <property type="match status" value="1"/>
</dbReference>
<dbReference type="PANTHER" id="PTHR14226">
    <property type="entry name" value="NEUROPATHY TARGET ESTERASE/SWISS CHEESE D.MELANOGASTER"/>
    <property type="match status" value="1"/>
</dbReference>
<evidence type="ECO:0000256" key="3">
    <source>
        <dbReference type="ARBA" id="ARBA00023098"/>
    </source>
</evidence>
<evidence type="ECO:0000259" key="5">
    <source>
        <dbReference type="PROSITE" id="PS51635"/>
    </source>
</evidence>
<feature type="domain" description="PNPLA" evidence="5">
    <location>
        <begin position="7"/>
        <end position="220"/>
    </location>
</feature>
<keyword evidence="7" id="KW-1185">Reference proteome</keyword>
<dbReference type="InterPro" id="IPR002641">
    <property type="entry name" value="PNPLA_dom"/>
</dbReference>
<evidence type="ECO:0000313" key="6">
    <source>
        <dbReference type="EMBL" id="MBR9727404.1"/>
    </source>
</evidence>
<name>A0ABS5I039_9GAMM</name>
<dbReference type="EMBL" id="JAAIKR010000003">
    <property type="protein sequence ID" value="MBR9727404.1"/>
    <property type="molecule type" value="Genomic_DNA"/>
</dbReference>
<evidence type="ECO:0000313" key="7">
    <source>
        <dbReference type="Proteomes" id="UP000811844"/>
    </source>
</evidence>
<gene>
    <name evidence="6" type="ORF">G3R48_05280</name>
</gene>